<gene>
    <name evidence="2" type="ORF">UFOVP130_67</name>
</gene>
<reference evidence="2" key="1">
    <citation type="submission" date="2020-04" db="EMBL/GenBank/DDBJ databases">
        <authorList>
            <person name="Chiriac C."/>
            <person name="Salcher M."/>
            <person name="Ghai R."/>
            <person name="Kavagutti S V."/>
        </authorList>
    </citation>
    <scope>NUCLEOTIDE SEQUENCE</scope>
</reference>
<keyword evidence="1" id="KW-0472">Membrane</keyword>
<organism evidence="2">
    <name type="scientific">uncultured Caudovirales phage</name>
    <dbReference type="NCBI Taxonomy" id="2100421"/>
    <lineage>
        <taxon>Viruses</taxon>
        <taxon>Duplodnaviria</taxon>
        <taxon>Heunggongvirae</taxon>
        <taxon>Uroviricota</taxon>
        <taxon>Caudoviricetes</taxon>
        <taxon>Peduoviridae</taxon>
        <taxon>Maltschvirus</taxon>
        <taxon>Maltschvirus maltsch</taxon>
    </lineage>
</organism>
<keyword evidence="1" id="KW-0812">Transmembrane</keyword>
<keyword evidence="1" id="KW-1133">Transmembrane helix</keyword>
<protein>
    <submittedName>
        <fullName evidence="2">Uncharacterized protein</fullName>
    </submittedName>
</protein>
<name>A0A6J5L9J6_9CAUD</name>
<proteinExistence type="predicted"/>
<evidence type="ECO:0000256" key="1">
    <source>
        <dbReference type="SAM" id="Phobius"/>
    </source>
</evidence>
<sequence>MNYLDWLFAASFVYIVCGWAWDEFADWRRRREWREYLKEAAYRAEVQEAESEGWPRW</sequence>
<evidence type="ECO:0000313" key="2">
    <source>
        <dbReference type="EMBL" id="CAB4131194.1"/>
    </source>
</evidence>
<accession>A0A6J5L9J6</accession>
<dbReference type="EMBL" id="LR796251">
    <property type="protein sequence ID" value="CAB4131194.1"/>
    <property type="molecule type" value="Genomic_DNA"/>
</dbReference>
<feature type="transmembrane region" description="Helical" evidence="1">
    <location>
        <begin position="6"/>
        <end position="24"/>
    </location>
</feature>